<dbReference type="Proteomes" id="UP000046090">
    <property type="component" value="Unassembled WGS sequence"/>
</dbReference>
<dbReference type="InterPro" id="IPR027417">
    <property type="entry name" value="P-loop_NTPase"/>
</dbReference>
<organism evidence="9 10">
    <name type="scientific">Helicobacter heilmannii</name>
    <dbReference type="NCBI Taxonomy" id="35817"/>
    <lineage>
        <taxon>Bacteria</taxon>
        <taxon>Pseudomonadati</taxon>
        <taxon>Campylobacterota</taxon>
        <taxon>Epsilonproteobacteria</taxon>
        <taxon>Campylobacterales</taxon>
        <taxon>Helicobacteraceae</taxon>
        <taxon>Helicobacter</taxon>
    </lineage>
</organism>
<dbReference type="InterPro" id="IPR003593">
    <property type="entry name" value="AAA+_ATPase"/>
</dbReference>
<feature type="binding site" evidence="5">
    <location>
        <begin position="437"/>
        <end position="444"/>
    </location>
    <ligand>
        <name>ATP</name>
        <dbReference type="ChEBI" id="CHEBI:30616"/>
    </ligand>
</feature>
<dbReference type="EMBL" id="CDMK01000001">
    <property type="protein sequence ID" value="CRI34370.1"/>
    <property type="molecule type" value="Genomic_DNA"/>
</dbReference>
<dbReference type="AlphaFoldDB" id="A0A0K2YBM2"/>
<dbReference type="GO" id="GO:0003677">
    <property type="term" value="F:DNA binding"/>
    <property type="evidence" value="ECO:0007669"/>
    <property type="project" value="UniProtKB-KW"/>
</dbReference>
<evidence type="ECO:0000256" key="4">
    <source>
        <dbReference type="ARBA" id="ARBA00023125"/>
    </source>
</evidence>
<dbReference type="GO" id="GO:0051301">
    <property type="term" value="P:cell division"/>
    <property type="evidence" value="ECO:0007669"/>
    <property type="project" value="UniProtKB-KW"/>
</dbReference>
<evidence type="ECO:0000256" key="1">
    <source>
        <dbReference type="ARBA" id="ARBA00006474"/>
    </source>
</evidence>
<feature type="transmembrane region" description="Helical" evidence="7">
    <location>
        <begin position="98"/>
        <end position="116"/>
    </location>
</feature>
<proteinExistence type="inferred from homology"/>
<dbReference type="PANTHER" id="PTHR22683">
    <property type="entry name" value="SPORULATION PROTEIN RELATED"/>
    <property type="match status" value="1"/>
</dbReference>
<dbReference type="PROSITE" id="PS50901">
    <property type="entry name" value="FTSK"/>
    <property type="match status" value="1"/>
</dbReference>
<feature type="domain" description="FtsK" evidence="8">
    <location>
        <begin position="420"/>
        <end position="606"/>
    </location>
</feature>
<keyword evidence="7" id="KW-0812">Transmembrane</keyword>
<dbReference type="Gene3D" id="3.30.980.40">
    <property type="match status" value="1"/>
</dbReference>
<keyword evidence="3 5" id="KW-0067">ATP-binding</keyword>
<feature type="transmembrane region" description="Helical" evidence="7">
    <location>
        <begin position="56"/>
        <end position="78"/>
    </location>
</feature>
<evidence type="ECO:0000259" key="8">
    <source>
        <dbReference type="PROSITE" id="PS50901"/>
    </source>
</evidence>
<gene>
    <name evidence="9" type="ORF">HHE01_12160</name>
</gene>
<dbReference type="GeneID" id="76196931"/>
<name>A0A0K2YBM2_HELHE</name>
<accession>A0A0K2YBM2</accession>
<reference evidence="10" key="1">
    <citation type="submission" date="2014-12" db="EMBL/GenBank/DDBJ databases">
        <authorList>
            <person name="Smet A."/>
        </authorList>
    </citation>
    <scope>NUCLEOTIDE SEQUENCE [LARGE SCALE GENOMIC DNA]</scope>
</reference>
<dbReference type="RefSeq" id="WP_238374876.1">
    <property type="nucleotide sequence ID" value="NZ_CDMK01000001.1"/>
</dbReference>
<keyword evidence="9" id="KW-0131">Cell cycle</keyword>
<protein>
    <submittedName>
        <fullName evidence="9">Cell division protein FtsK</fullName>
    </submittedName>
</protein>
<keyword evidence="9" id="KW-0132">Cell division</keyword>
<keyword evidence="10" id="KW-1185">Reference proteome</keyword>
<evidence type="ECO:0000256" key="7">
    <source>
        <dbReference type="SAM" id="Phobius"/>
    </source>
</evidence>
<evidence type="ECO:0000256" key="2">
    <source>
        <dbReference type="ARBA" id="ARBA00022741"/>
    </source>
</evidence>
<dbReference type="Pfam" id="PF17854">
    <property type="entry name" value="FtsK_alpha"/>
    <property type="match status" value="1"/>
</dbReference>
<evidence type="ECO:0000256" key="3">
    <source>
        <dbReference type="ARBA" id="ARBA00022840"/>
    </source>
</evidence>
<dbReference type="InterPro" id="IPR002543">
    <property type="entry name" value="FtsK_dom"/>
</dbReference>
<dbReference type="PANTHER" id="PTHR22683:SF41">
    <property type="entry name" value="DNA TRANSLOCASE FTSK"/>
    <property type="match status" value="1"/>
</dbReference>
<dbReference type="InterPro" id="IPR050206">
    <property type="entry name" value="FtsK/SpoIIIE/SftA"/>
</dbReference>
<feature type="compositionally biased region" description="Pro residues" evidence="6">
    <location>
        <begin position="252"/>
        <end position="262"/>
    </location>
</feature>
<evidence type="ECO:0000256" key="6">
    <source>
        <dbReference type="SAM" id="MobiDB-lite"/>
    </source>
</evidence>
<feature type="region of interest" description="Disordered" evidence="6">
    <location>
        <begin position="156"/>
        <end position="183"/>
    </location>
</feature>
<sequence>MIGLFLATCLGESGVLGALGVGIASWHLDYFGPIAYLDPLYLFFVWHWASLKSLKGLEAILASLIGVLGLLVGQALLFKQGLVGAILLSLIAKPIGALGAWLVVLAALLYAFGVLFPKSFAKCKDKLPGLLLLSLEKSKEGGEALLKLLQGLKSPPKKAHFRDQTPFSPRAKNTPFEPKDFESARPKSFKIKVSHYQEAQEALDYGVRLVPKSQESQEASQEAQEEFDHGVRLVPKEPQENQEPIAPQKEPTTPPKTPPPAPNFYLDLSAHKDLLEQRHALQKPKHAALPSLDLLTPPAPKAAQTDNLQEKIHNLLNKLKMFKIEGKVVHAYVGPMVTTFEFRPAGHVKVSKVLSLVDDLAMVLCAQSIRIQAPIKGKDVMGIEIANDNLASIGLREILESQAFLQSSGLSLALGKSTTGAPYILDLKAMPHLLIAGSTGSGKSVAMHALILSLLYKHSPQDLQFVLIDPKRVEFSLYSNLPHLKTPIITDPSQAQSALEDLVQEMEQRYDLLSNKRAKNIDSYNQKSPQKLPFIVVLIDELADLMLAGGKDIETPIIRLAQMGRASGLHLVIATQRPSVDILTGLIKANLPCKMSFKVTSKVDARVVLDTEGAQNLLGRGDMLLIAPGNNAPIRLHGAFVSEEEIERVVDFIERQGHAKPV</sequence>
<keyword evidence="4" id="KW-0238">DNA-binding</keyword>
<evidence type="ECO:0000313" key="9">
    <source>
        <dbReference type="EMBL" id="CRI34370.1"/>
    </source>
</evidence>
<keyword evidence="7" id="KW-1133">Transmembrane helix</keyword>
<keyword evidence="2 5" id="KW-0547">Nucleotide-binding</keyword>
<dbReference type="GO" id="GO:0005524">
    <property type="term" value="F:ATP binding"/>
    <property type="evidence" value="ECO:0007669"/>
    <property type="project" value="UniProtKB-UniRule"/>
</dbReference>
<evidence type="ECO:0000313" key="10">
    <source>
        <dbReference type="Proteomes" id="UP000046090"/>
    </source>
</evidence>
<dbReference type="SUPFAM" id="SSF52540">
    <property type="entry name" value="P-loop containing nucleoside triphosphate hydrolases"/>
    <property type="match status" value="1"/>
</dbReference>
<dbReference type="SMART" id="SM00382">
    <property type="entry name" value="AAA"/>
    <property type="match status" value="1"/>
</dbReference>
<dbReference type="Gene3D" id="3.40.50.300">
    <property type="entry name" value="P-loop containing nucleotide triphosphate hydrolases"/>
    <property type="match status" value="1"/>
</dbReference>
<keyword evidence="7" id="KW-0472">Membrane</keyword>
<dbReference type="InterPro" id="IPR041027">
    <property type="entry name" value="FtsK_alpha"/>
</dbReference>
<comment type="similarity">
    <text evidence="1">Belongs to the FtsK/SpoIIIE/SftA family.</text>
</comment>
<dbReference type="Pfam" id="PF01580">
    <property type="entry name" value="FtsK_SpoIIIE"/>
    <property type="match status" value="1"/>
</dbReference>
<evidence type="ECO:0000256" key="5">
    <source>
        <dbReference type="PROSITE-ProRule" id="PRU00289"/>
    </source>
</evidence>
<feature type="region of interest" description="Disordered" evidence="6">
    <location>
        <begin position="237"/>
        <end position="265"/>
    </location>
</feature>
<dbReference type="CDD" id="cd01127">
    <property type="entry name" value="TrwB_TraG_TraD_VirD4"/>
    <property type="match status" value="1"/>
</dbReference>